<comment type="catalytic activity">
    <reaction evidence="12">
        <text>(1S,2R)-1-C-(indol-3-yl)glycerol 3-phosphate + L-serine = D-glyceraldehyde 3-phosphate + L-tryptophan + H2O</text>
        <dbReference type="Rhea" id="RHEA:10532"/>
        <dbReference type="ChEBI" id="CHEBI:15377"/>
        <dbReference type="ChEBI" id="CHEBI:33384"/>
        <dbReference type="ChEBI" id="CHEBI:57912"/>
        <dbReference type="ChEBI" id="CHEBI:58866"/>
        <dbReference type="ChEBI" id="CHEBI:59776"/>
        <dbReference type="EC" id="4.2.1.20"/>
    </reaction>
</comment>
<keyword evidence="9" id="KW-0663">Pyridoxal phosphate</keyword>
<organism evidence="14 15">
    <name type="scientific">Candidatus Methanoplasma termitum</name>
    <dbReference type="NCBI Taxonomy" id="1577791"/>
    <lineage>
        <taxon>Archaea</taxon>
        <taxon>Methanobacteriati</taxon>
        <taxon>Thermoplasmatota</taxon>
        <taxon>Thermoplasmata</taxon>
        <taxon>Methanomassiliicoccales</taxon>
        <taxon>Methanomassiliicoccaceae</taxon>
        <taxon>Candidatus Methanoplasma</taxon>
    </lineage>
</organism>
<dbReference type="EC" id="4.2.1.20" evidence="6"/>
<dbReference type="Pfam" id="PF00291">
    <property type="entry name" value="PALP"/>
    <property type="match status" value="1"/>
</dbReference>
<dbReference type="HOGENOM" id="CLU_042858_1_0_2"/>
<dbReference type="Gene3D" id="3.40.50.1100">
    <property type="match status" value="2"/>
</dbReference>
<evidence type="ECO:0000256" key="12">
    <source>
        <dbReference type="ARBA" id="ARBA00049047"/>
    </source>
</evidence>
<comment type="cofactor">
    <cofactor evidence="1">
        <name>pyridoxal 5'-phosphate</name>
        <dbReference type="ChEBI" id="CHEBI:597326"/>
    </cofactor>
</comment>
<dbReference type="GO" id="GO:0004834">
    <property type="term" value="F:tryptophan synthase activity"/>
    <property type="evidence" value="ECO:0007669"/>
    <property type="project" value="UniProtKB-EC"/>
</dbReference>
<dbReference type="GO" id="GO:0052684">
    <property type="term" value="F:L-serine hydro-lyase (adding indole, L-tryptophan-forming) activity"/>
    <property type="evidence" value="ECO:0007669"/>
    <property type="project" value="TreeGrafter"/>
</dbReference>
<dbReference type="AlphaFoldDB" id="A0A0A7LHV3"/>
<dbReference type="SUPFAM" id="SSF53686">
    <property type="entry name" value="Tryptophan synthase beta subunit-like PLP-dependent enzymes"/>
    <property type="match status" value="1"/>
</dbReference>
<dbReference type="PIRSF" id="PIRSF001413">
    <property type="entry name" value="Trp_syn_beta"/>
    <property type="match status" value="1"/>
</dbReference>
<dbReference type="Proteomes" id="UP000030787">
    <property type="component" value="Chromosome"/>
</dbReference>
<dbReference type="NCBIfam" id="TIGR01415">
    <property type="entry name" value="trpB_rel"/>
    <property type="match status" value="1"/>
</dbReference>
<evidence type="ECO:0000256" key="9">
    <source>
        <dbReference type="ARBA" id="ARBA00022898"/>
    </source>
</evidence>
<dbReference type="PANTHER" id="PTHR48077:SF6">
    <property type="entry name" value="TRYPTOPHAN SYNTHASE"/>
    <property type="match status" value="1"/>
</dbReference>
<keyword evidence="11 14" id="KW-0456">Lyase</keyword>
<evidence type="ECO:0000256" key="3">
    <source>
        <dbReference type="ARBA" id="ARBA00004733"/>
    </source>
</evidence>
<dbReference type="RefSeq" id="WP_048113108.1">
    <property type="nucleotide sequence ID" value="NZ_CP010070.1"/>
</dbReference>
<dbReference type="GeneID" id="24818876"/>
<dbReference type="KEGG" id="mear:Mpt1_c12140"/>
<reference evidence="14 15" key="1">
    <citation type="journal article" date="2014" name="Appl. Environ. Microbiol.">
        <title>Comparative Genome Analysis of 'Candidatus Methanoplasma termitum' Indicates a New Mode of Energy Metabolism in the Seventh Order of Methanogens.</title>
        <authorList>
            <person name="Lang K."/>
            <person name="Schuldes J."/>
            <person name="Klingl A."/>
            <person name="Poehlein A."/>
            <person name="Daniel R."/>
            <person name="Brune A."/>
        </authorList>
    </citation>
    <scope>NUCLEOTIDE SEQUENCE [LARGE SCALE GENOMIC DNA]</scope>
    <source>
        <strain evidence="15">Mpt1</strain>
    </source>
</reference>
<evidence type="ECO:0000259" key="13">
    <source>
        <dbReference type="Pfam" id="PF00291"/>
    </source>
</evidence>
<dbReference type="GO" id="GO:0030170">
    <property type="term" value="F:pyridoxal phosphate binding"/>
    <property type="evidence" value="ECO:0007669"/>
    <property type="project" value="InterPro"/>
</dbReference>
<keyword evidence="7" id="KW-0028">Amino-acid biosynthesis</keyword>
<evidence type="ECO:0000256" key="11">
    <source>
        <dbReference type="ARBA" id="ARBA00023239"/>
    </source>
</evidence>
<dbReference type="PIRSF" id="PIRSF500824">
    <property type="entry name" value="TrpB_prok"/>
    <property type="match status" value="1"/>
</dbReference>
<evidence type="ECO:0000256" key="10">
    <source>
        <dbReference type="ARBA" id="ARBA00023141"/>
    </source>
</evidence>
<dbReference type="InterPro" id="IPR023026">
    <property type="entry name" value="Trp_synth_beta/beta-like"/>
</dbReference>
<dbReference type="InterPro" id="IPR036052">
    <property type="entry name" value="TrpB-like_PALP_sf"/>
</dbReference>
<comment type="function">
    <text evidence="2">The beta subunit is responsible for the synthesis of L-tryptophan from indole and L-serine.</text>
</comment>
<evidence type="ECO:0000256" key="5">
    <source>
        <dbReference type="ARBA" id="ARBA00011270"/>
    </source>
</evidence>
<feature type="domain" description="Tryptophan synthase beta chain-like PALP" evidence="13">
    <location>
        <begin position="81"/>
        <end position="417"/>
    </location>
</feature>
<dbReference type="STRING" id="1577791.Mpt1_c12140"/>
<comment type="pathway">
    <text evidence="3">Amino-acid biosynthesis; L-tryptophan biosynthesis; L-tryptophan from chorismate: step 5/5.</text>
</comment>
<evidence type="ECO:0000256" key="1">
    <source>
        <dbReference type="ARBA" id="ARBA00001933"/>
    </source>
</evidence>
<dbReference type="EMBL" id="CP010070">
    <property type="protein sequence ID" value="AIZ57076.1"/>
    <property type="molecule type" value="Genomic_DNA"/>
</dbReference>
<dbReference type="NCBIfam" id="NF009057">
    <property type="entry name" value="PRK12391.1"/>
    <property type="match status" value="1"/>
</dbReference>
<gene>
    <name evidence="14" type="primary">trpB12</name>
    <name evidence="14" type="ORF">Mpt1_c12140</name>
</gene>
<evidence type="ECO:0000256" key="2">
    <source>
        <dbReference type="ARBA" id="ARBA00002786"/>
    </source>
</evidence>
<name>A0A0A7LHV3_9ARCH</name>
<sequence length="440" mass="48129">MAIAKDLRISLPVEGIPKKWYNLVADIGHLDPPLNPGTREPAKPEDFEPIFCKEIIRQEGCRERYVNIPGEVREGLVHLNRPQHLQRAVRLEKYLKTPAKIYFKREDMSPLGSHKGNTALAQAYFNAEEGIHTLTTETGAGQWGTALAMVSNLFDIDCTVFMVKGSYNQKPLRKTIMNTYGAKVYASPSPHTEFGKKVLKEHPETTGSLGIAISEACEMAAKDPNTCYSLGSVLNHVMLHQTVIGQETMEQMKIGEIDPDYMIACAGGGSNFGGFCFPMIGEKIKGKTDCEFIAAESNAAPSLTVGEFKYDFGDTAGYTPLLMMYTLGQEFIPKSVHAGGLRYHGMSPLVSAAMNKGLISARAYGQFETFEAGLAFARTEGIVPAPESCHAIKAAMDVALECKKAKKEKTIVFCLSGHGMLDLNGYEQYLDGTMKNSAAD</sequence>
<dbReference type="InterPro" id="IPR001926">
    <property type="entry name" value="TrpB-like_PALP"/>
</dbReference>
<dbReference type="InterPro" id="IPR006316">
    <property type="entry name" value="Trp_synth_b-like"/>
</dbReference>
<protein>
    <recommendedName>
        <fullName evidence="6">tryptophan synthase</fullName>
        <ecNumber evidence="6">4.2.1.20</ecNumber>
    </recommendedName>
</protein>
<evidence type="ECO:0000256" key="7">
    <source>
        <dbReference type="ARBA" id="ARBA00022605"/>
    </source>
</evidence>
<dbReference type="PANTHER" id="PTHR48077">
    <property type="entry name" value="TRYPTOPHAN SYNTHASE-RELATED"/>
    <property type="match status" value="1"/>
</dbReference>
<keyword evidence="8" id="KW-0822">Tryptophan biosynthesis</keyword>
<evidence type="ECO:0000256" key="4">
    <source>
        <dbReference type="ARBA" id="ARBA00009982"/>
    </source>
</evidence>
<comment type="subunit">
    <text evidence="5">Tetramer of two alpha and two beta chains.</text>
</comment>
<dbReference type="GO" id="GO:0005737">
    <property type="term" value="C:cytoplasm"/>
    <property type="evidence" value="ECO:0007669"/>
    <property type="project" value="TreeGrafter"/>
</dbReference>
<evidence type="ECO:0000256" key="8">
    <source>
        <dbReference type="ARBA" id="ARBA00022822"/>
    </source>
</evidence>
<evidence type="ECO:0000313" key="14">
    <source>
        <dbReference type="EMBL" id="AIZ57076.1"/>
    </source>
</evidence>
<accession>A0A0A7LHV3</accession>
<evidence type="ECO:0000256" key="6">
    <source>
        <dbReference type="ARBA" id="ARBA00012043"/>
    </source>
</evidence>
<keyword evidence="10" id="KW-0057">Aromatic amino acid biosynthesis</keyword>
<dbReference type="OrthoDB" id="371827at2157"/>
<proteinExistence type="inferred from homology"/>
<keyword evidence="15" id="KW-1185">Reference proteome</keyword>
<comment type="similarity">
    <text evidence="4">Belongs to the TrpB family.</text>
</comment>
<dbReference type="UniPathway" id="UPA00035">
    <property type="reaction ID" value="UER00044"/>
</dbReference>
<evidence type="ECO:0000313" key="15">
    <source>
        <dbReference type="Proteomes" id="UP000030787"/>
    </source>
</evidence>
<dbReference type="PROSITE" id="PS00168">
    <property type="entry name" value="TRP_SYNTHASE_BETA"/>
    <property type="match status" value="1"/>
</dbReference>
<dbReference type="InterPro" id="IPR006653">
    <property type="entry name" value="Trp_synth_b_CS"/>
</dbReference>